<dbReference type="Proteomes" id="UP000659654">
    <property type="component" value="Unassembled WGS sequence"/>
</dbReference>
<evidence type="ECO:0000313" key="4">
    <source>
        <dbReference type="Proteomes" id="UP000659654"/>
    </source>
</evidence>
<evidence type="ECO:0000256" key="1">
    <source>
        <dbReference type="SAM" id="Coils"/>
    </source>
</evidence>
<dbReference type="InterPro" id="IPR024365">
    <property type="entry name" value="DUF3839"/>
</dbReference>
<reference evidence="5" key="1">
    <citation type="submission" date="2016-11" db="UniProtKB">
        <authorList>
            <consortium name="WormBaseParasite"/>
        </authorList>
    </citation>
    <scope>IDENTIFICATION</scope>
</reference>
<dbReference type="EMBL" id="CAJFDI010000006">
    <property type="protein sequence ID" value="CAD5234377.1"/>
    <property type="molecule type" value="Genomic_DNA"/>
</dbReference>
<gene>
    <name evidence="2" type="ORF">BXYJ_LOCUS14468</name>
</gene>
<name>A0A1I7SMC4_BURXY</name>
<dbReference type="EMBL" id="CAJFCV020000006">
    <property type="protein sequence ID" value="CAG9130109.1"/>
    <property type="molecule type" value="Genomic_DNA"/>
</dbReference>
<keyword evidence="4" id="KW-1185">Reference proteome</keyword>
<dbReference type="Proteomes" id="UP000095284">
    <property type="component" value="Unplaced"/>
</dbReference>
<evidence type="ECO:0000313" key="5">
    <source>
        <dbReference type="WBParaSite" id="BXY_1420800.1"/>
    </source>
</evidence>
<organism evidence="3 5">
    <name type="scientific">Bursaphelenchus xylophilus</name>
    <name type="common">Pinewood nematode worm</name>
    <name type="synonym">Aphelenchoides xylophilus</name>
    <dbReference type="NCBI Taxonomy" id="6326"/>
    <lineage>
        <taxon>Eukaryota</taxon>
        <taxon>Metazoa</taxon>
        <taxon>Ecdysozoa</taxon>
        <taxon>Nematoda</taxon>
        <taxon>Chromadorea</taxon>
        <taxon>Rhabditida</taxon>
        <taxon>Tylenchina</taxon>
        <taxon>Tylenchomorpha</taxon>
        <taxon>Aphelenchoidea</taxon>
        <taxon>Aphelenchoididae</taxon>
        <taxon>Bursaphelenchus</taxon>
    </lineage>
</organism>
<accession>A0A1I7SMC4</accession>
<dbReference type="Pfam" id="PF12943">
    <property type="entry name" value="DUF3839"/>
    <property type="match status" value="1"/>
</dbReference>
<dbReference type="Proteomes" id="UP000582659">
    <property type="component" value="Unassembled WGS sequence"/>
</dbReference>
<sequence>MTGYERDMKRTFVGVTDAVCAQVLMPENLQEYIKSTCNQKVTKKDCTEVRTNIIDAFKKEMNIFFEEYSAESDFASAGKEIEKAKALKQKAWRISTDPAHNCHAQRYQAYQDFIDELRNQVRELTQDVKELKEELATSSN</sequence>
<evidence type="ECO:0000313" key="3">
    <source>
        <dbReference type="Proteomes" id="UP000095284"/>
    </source>
</evidence>
<dbReference type="AlphaFoldDB" id="A0A1I7SMC4"/>
<keyword evidence="1" id="KW-0175">Coiled coil</keyword>
<proteinExistence type="predicted"/>
<feature type="coiled-coil region" evidence="1">
    <location>
        <begin position="107"/>
        <end position="134"/>
    </location>
</feature>
<protein>
    <submittedName>
        <fullName evidence="2">(pine wood nematode) hypothetical protein</fullName>
    </submittedName>
</protein>
<evidence type="ECO:0000313" key="2">
    <source>
        <dbReference type="EMBL" id="CAD5234377.1"/>
    </source>
</evidence>
<dbReference type="WBParaSite" id="BXY_1420800.1">
    <property type="protein sequence ID" value="BXY_1420800.1"/>
    <property type="gene ID" value="BXY_1420800"/>
</dbReference>
<reference evidence="2" key="2">
    <citation type="submission" date="2020-09" db="EMBL/GenBank/DDBJ databases">
        <authorList>
            <person name="Kikuchi T."/>
        </authorList>
    </citation>
    <scope>NUCLEOTIDE SEQUENCE</scope>
    <source>
        <strain evidence="2">Ka4C1</strain>
    </source>
</reference>